<evidence type="ECO:0000259" key="12">
    <source>
        <dbReference type="PROSITE" id="PS50109"/>
    </source>
</evidence>
<evidence type="ECO:0000259" key="15">
    <source>
        <dbReference type="PROSITE" id="PS50894"/>
    </source>
</evidence>
<organism evidence="16 17">
    <name type="scientific">Pseudaeromonas paramecii</name>
    <dbReference type="NCBI Taxonomy" id="2138166"/>
    <lineage>
        <taxon>Bacteria</taxon>
        <taxon>Pseudomonadati</taxon>
        <taxon>Pseudomonadota</taxon>
        <taxon>Gammaproteobacteria</taxon>
        <taxon>Aeromonadales</taxon>
        <taxon>Aeromonadaceae</taxon>
        <taxon>Pseudaeromonas</taxon>
    </lineage>
</organism>
<evidence type="ECO:0000256" key="9">
    <source>
        <dbReference type="PROSITE-ProRule" id="PRU00169"/>
    </source>
</evidence>
<dbReference type="SUPFAM" id="SSF47226">
    <property type="entry name" value="Histidine-containing phosphotransfer domain, HPT domain"/>
    <property type="match status" value="1"/>
</dbReference>
<evidence type="ECO:0000256" key="11">
    <source>
        <dbReference type="SAM" id="Phobius"/>
    </source>
</evidence>
<dbReference type="SUPFAM" id="SSF55874">
    <property type="entry name" value="ATPase domain of HSP90 chaperone/DNA topoisomerase II/histidine kinase"/>
    <property type="match status" value="1"/>
</dbReference>
<dbReference type="SMART" id="SM00304">
    <property type="entry name" value="HAMP"/>
    <property type="match status" value="1"/>
</dbReference>
<evidence type="ECO:0000256" key="3">
    <source>
        <dbReference type="ARBA" id="ARBA00012438"/>
    </source>
</evidence>
<dbReference type="PROSITE" id="PS50110">
    <property type="entry name" value="RESPONSE_REGULATORY"/>
    <property type="match status" value="1"/>
</dbReference>
<keyword evidence="11" id="KW-0812">Transmembrane</keyword>
<keyword evidence="4 9" id="KW-0597">Phosphoprotein</keyword>
<dbReference type="SUPFAM" id="SSF158472">
    <property type="entry name" value="HAMP domain-like"/>
    <property type="match status" value="1"/>
</dbReference>
<dbReference type="InterPro" id="IPR003660">
    <property type="entry name" value="HAMP_dom"/>
</dbReference>
<dbReference type="InterPro" id="IPR005467">
    <property type="entry name" value="His_kinase_dom"/>
</dbReference>
<keyword evidence="17" id="KW-1185">Reference proteome</keyword>
<keyword evidence="7" id="KW-0902">Two-component regulatory system</keyword>
<comment type="subcellular location">
    <subcellularLocation>
        <location evidence="2">Membrane</location>
    </subcellularLocation>
</comment>
<dbReference type="Pfam" id="PF00512">
    <property type="entry name" value="HisKA"/>
    <property type="match status" value="1"/>
</dbReference>
<evidence type="ECO:0000259" key="13">
    <source>
        <dbReference type="PROSITE" id="PS50110"/>
    </source>
</evidence>
<evidence type="ECO:0000256" key="7">
    <source>
        <dbReference type="ARBA" id="ARBA00023012"/>
    </source>
</evidence>
<dbReference type="PANTHER" id="PTHR45339">
    <property type="entry name" value="HYBRID SIGNAL TRANSDUCTION HISTIDINE KINASE J"/>
    <property type="match status" value="1"/>
</dbReference>
<dbReference type="InterPro" id="IPR011006">
    <property type="entry name" value="CheY-like_superfamily"/>
</dbReference>
<dbReference type="CDD" id="cd00082">
    <property type="entry name" value="HisKA"/>
    <property type="match status" value="1"/>
</dbReference>
<proteinExistence type="predicted"/>
<feature type="modified residue" description="4-aspartylphosphate" evidence="9">
    <location>
        <position position="716"/>
    </location>
</feature>
<dbReference type="CDD" id="cd17546">
    <property type="entry name" value="REC_hyHK_CKI1_RcsC-like"/>
    <property type="match status" value="1"/>
</dbReference>
<gene>
    <name evidence="16" type="primary">barA</name>
    <name evidence="16" type="ORF">GCM10023095_17630</name>
</gene>
<feature type="domain" description="Response regulatory" evidence="13">
    <location>
        <begin position="667"/>
        <end position="783"/>
    </location>
</feature>
<dbReference type="Gene3D" id="6.10.340.10">
    <property type="match status" value="1"/>
</dbReference>
<keyword evidence="11" id="KW-0472">Membrane</keyword>
<sequence>MTKYGLRARVLAFTLLPTLLIGGLLAGYFSFHRYQQVENQLIEQGINIIEPLAIASEYGMQQSSREGLKRLIGLSHRKNSPLITSIAVFNPQNELFVTSNYHRAFVRMRLPAGSPIPELTSVERHADYIIIRTPIIAEASLESELTSESGPPKPLGYIALQLNTDRALVVRYRDGALALLVWLLGVGLSIYFGVNLVNVVINPINRMVRAVYQIREGRLDTRVRGQMNGELDMLKNGINAMAKAMAEYHNEMQMNIDQATSDLRETLEQIEIQNVELDMAKKRAQEAARVKSEFLANMSHELRTPLNGVIGFAKQLMKTPLTPNQSDYLGTIEKSAKSLLNIINDILDFSKLEAGKLQLEEIPFSLRDHLNETMTLLAPSAHDKGLTLSVRVDSQVPDLLLGDPLRLQQILTNLTGNAIKFTERGNVDVHIGRLGNPNEQKLRLCTRIRDTGIGMSPQQQSQLFQPFNQGDSSITRRYGGTGLGLVITQKLIQQMGGQIEVRSQAGQGSEFIYTLDLKVASQPALENKGVAALAEQAVILVEPDDWSRQATGELLAEWQMQVQAVRHWEEAQMPGDTEPWLLLGLGSQPDLAQTQRLLEALPIAPQKRILLVNSHDPGLLAQLLALGAAHCLSKPVPHGKLIAAFNPGGDPQVPLALPERRTRLPLSVLAVDDNPANLKLIGALLDERVEEVHSCQNGRQAVELAQRVEFDLIFMDIQMPIMDGIAATQAVRQEGCNQHTPIIAVTAHAIPGERERLIAQGMDDYLAKPIDESQLEEVLQRYLPTPRQPPLLDWPLALRQSAGKPDLARQMLELLWQTYQELQSVWPSAEPEACLAAVHKLHGGCAYCGVPRLQQHCQTLESALHAGDTPTQLEPEWLELTDLMTQLQQEIQALGSAAPLES</sequence>
<dbReference type="Gene3D" id="1.20.120.160">
    <property type="entry name" value="HPT domain"/>
    <property type="match status" value="1"/>
</dbReference>
<evidence type="ECO:0000313" key="16">
    <source>
        <dbReference type="EMBL" id="GAA4498704.1"/>
    </source>
</evidence>
<dbReference type="Pfam" id="PF09984">
    <property type="entry name" value="sCache_4"/>
    <property type="match status" value="1"/>
</dbReference>
<dbReference type="InterPro" id="IPR003594">
    <property type="entry name" value="HATPase_dom"/>
</dbReference>
<feature type="domain" description="HPt" evidence="15">
    <location>
        <begin position="800"/>
        <end position="898"/>
    </location>
</feature>
<dbReference type="CDD" id="cd16922">
    <property type="entry name" value="HATPase_EvgS-ArcB-TorS-like"/>
    <property type="match status" value="1"/>
</dbReference>
<evidence type="ECO:0000256" key="4">
    <source>
        <dbReference type="ARBA" id="ARBA00022553"/>
    </source>
</evidence>
<comment type="catalytic activity">
    <reaction evidence="1">
        <text>ATP + protein L-histidine = ADP + protein N-phospho-L-histidine.</text>
        <dbReference type="EC" id="2.7.13.3"/>
    </reaction>
</comment>
<dbReference type="InterPro" id="IPR003661">
    <property type="entry name" value="HisK_dim/P_dom"/>
</dbReference>
<dbReference type="InterPro" id="IPR008207">
    <property type="entry name" value="Sig_transdc_His_kin_Hpt_dom"/>
</dbReference>
<dbReference type="PROSITE" id="PS50885">
    <property type="entry name" value="HAMP"/>
    <property type="match status" value="1"/>
</dbReference>
<protein>
    <recommendedName>
        <fullName evidence="3">histidine kinase</fullName>
        <ecNumber evidence="3">2.7.13.3</ecNumber>
    </recommendedName>
</protein>
<keyword evidence="11" id="KW-1133">Transmembrane helix</keyword>
<evidence type="ECO:0000256" key="10">
    <source>
        <dbReference type="SAM" id="Coils"/>
    </source>
</evidence>
<dbReference type="InterPro" id="IPR036641">
    <property type="entry name" value="HPT_dom_sf"/>
</dbReference>
<evidence type="ECO:0000256" key="1">
    <source>
        <dbReference type="ARBA" id="ARBA00000085"/>
    </source>
</evidence>
<keyword evidence="6 16" id="KW-0418">Kinase</keyword>
<feature type="domain" description="Histidine kinase" evidence="12">
    <location>
        <begin position="297"/>
        <end position="519"/>
    </location>
</feature>
<dbReference type="PANTHER" id="PTHR45339:SF5">
    <property type="entry name" value="HISTIDINE KINASE"/>
    <property type="match status" value="1"/>
</dbReference>
<dbReference type="Gene3D" id="3.40.50.2300">
    <property type="match status" value="1"/>
</dbReference>
<keyword evidence="10" id="KW-0175">Coiled coil</keyword>
<dbReference type="GO" id="GO:0016301">
    <property type="term" value="F:kinase activity"/>
    <property type="evidence" value="ECO:0007669"/>
    <property type="project" value="UniProtKB-KW"/>
</dbReference>
<dbReference type="SMART" id="SM00388">
    <property type="entry name" value="HisKA"/>
    <property type="match status" value="1"/>
</dbReference>
<dbReference type="CDD" id="cd06225">
    <property type="entry name" value="HAMP"/>
    <property type="match status" value="1"/>
</dbReference>
<dbReference type="PROSITE" id="PS50894">
    <property type="entry name" value="HPT"/>
    <property type="match status" value="1"/>
</dbReference>
<dbReference type="Proteomes" id="UP001501321">
    <property type="component" value="Unassembled WGS sequence"/>
</dbReference>
<evidence type="ECO:0000256" key="2">
    <source>
        <dbReference type="ARBA" id="ARBA00004370"/>
    </source>
</evidence>
<evidence type="ECO:0000313" key="17">
    <source>
        <dbReference type="Proteomes" id="UP001501321"/>
    </source>
</evidence>
<dbReference type="PROSITE" id="PS50109">
    <property type="entry name" value="HIS_KIN"/>
    <property type="match status" value="1"/>
</dbReference>
<dbReference type="Pfam" id="PF02518">
    <property type="entry name" value="HATPase_c"/>
    <property type="match status" value="1"/>
</dbReference>
<dbReference type="PRINTS" id="PR00344">
    <property type="entry name" value="BCTRLSENSOR"/>
</dbReference>
<feature type="modified residue" description="Phosphohistidine" evidence="8">
    <location>
        <position position="839"/>
    </location>
</feature>
<evidence type="ECO:0000256" key="5">
    <source>
        <dbReference type="ARBA" id="ARBA00022679"/>
    </source>
</evidence>
<feature type="transmembrane region" description="Helical" evidence="11">
    <location>
        <begin position="176"/>
        <end position="201"/>
    </location>
</feature>
<dbReference type="Pfam" id="PF01627">
    <property type="entry name" value="Hpt"/>
    <property type="match status" value="1"/>
</dbReference>
<dbReference type="EC" id="2.7.13.3" evidence="3"/>
<dbReference type="Gene3D" id="3.30.565.10">
    <property type="entry name" value="Histidine kinase-like ATPase, C-terminal domain"/>
    <property type="match status" value="1"/>
</dbReference>
<dbReference type="NCBIfam" id="NF008318">
    <property type="entry name" value="PRK11107.1"/>
    <property type="match status" value="1"/>
</dbReference>
<dbReference type="RefSeq" id="WP_345012145.1">
    <property type="nucleotide sequence ID" value="NZ_BAABFC010000012.1"/>
</dbReference>
<feature type="domain" description="HAMP" evidence="14">
    <location>
        <begin position="198"/>
        <end position="250"/>
    </location>
</feature>
<accession>A0ABP8Q817</accession>
<dbReference type="Pfam" id="PF00672">
    <property type="entry name" value="HAMP"/>
    <property type="match status" value="1"/>
</dbReference>
<dbReference type="Gene3D" id="1.10.287.130">
    <property type="match status" value="1"/>
</dbReference>
<keyword evidence="5" id="KW-0808">Transferase</keyword>
<feature type="coiled-coil region" evidence="10">
    <location>
        <begin position="249"/>
        <end position="287"/>
    </location>
</feature>
<dbReference type="InterPro" id="IPR004358">
    <property type="entry name" value="Sig_transdc_His_kin-like_C"/>
</dbReference>
<comment type="caution">
    <text evidence="16">The sequence shown here is derived from an EMBL/GenBank/DDBJ whole genome shotgun (WGS) entry which is preliminary data.</text>
</comment>
<dbReference type="Pfam" id="PF00072">
    <property type="entry name" value="Response_reg"/>
    <property type="match status" value="1"/>
</dbReference>
<dbReference type="SMART" id="SM00448">
    <property type="entry name" value="REC"/>
    <property type="match status" value="1"/>
</dbReference>
<dbReference type="InterPro" id="IPR036097">
    <property type="entry name" value="HisK_dim/P_sf"/>
</dbReference>
<evidence type="ECO:0000256" key="6">
    <source>
        <dbReference type="ARBA" id="ARBA00022777"/>
    </source>
</evidence>
<dbReference type="SMART" id="SM00387">
    <property type="entry name" value="HATPase_c"/>
    <property type="match status" value="1"/>
</dbReference>
<dbReference type="CDD" id="cd00088">
    <property type="entry name" value="HPT"/>
    <property type="match status" value="1"/>
</dbReference>
<dbReference type="SUPFAM" id="SSF47384">
    <property type="entry name" value="Homodimeric domain of signal transducing histidine kinase"/>
    <property type="match status" value="1"/>
</dbReference>
<dbReference type="InterPro" id="IPR019247">
    <property type="entry name" value="Histidine_kinase_BarA_N"/>
</dbReference>
<evidence type="ECO:0000259" key="14">
    <source>
        <dbReference type="PROSITE" id="PS50885"/>
    </source>
</evidence>
<dbReference type="SUPFAM" id="SSF52172">
    <property type="entry name" value="CheY-like"/>
    <property type="match status" value="2"/>
</dbReference>
<evidence type="ECO:0000256" key="8">
    <source>
        <dbReference type="PROSITE-ProRule" id="PRU00110"/>
    </source>
</evidence>
<dbReference type="InterPro" id="IPR001789">
    <property type="entry name" value="Sig_transdc_resp-reg_receiver"/>
</dbReference>
<dbReference type="InterPro" id="IPR036890">
    <property type="entry name" value="HATPase_C_sf"/>
</dbReference>
<dbReference type="EMBL" id="BAABFC010000012">
    <property type="protein sequence ID" value="GAA4498704.1"/>
    <property type="molecule type" value="Genomic_DNA"/>
</dbReference>
<name>A0ABP8Q817_9GAMM</name>
<reference evidence="17" key="1">
    <citation type="journal article" date="2019" name="Int. J. Syst. Evol. Microbiol.">
        <title>The Global Catalogue of Microorganisms (GCM) 10K type strain sequencing project: providing services to taxonomists for standard genome sequencing and annotation.</title>
        <authorList>
            <consortium name="The Broad Institute Genomics Platform"/>
            <consortium name="The Broad Institute Genome Sequencing Center for Infectious Disease"/>
            <person name="Wu L."/>
            <person name="Ma J."/>
        </authorList>
    </citation>
    <scope>NUCLEOTIDE SEQUENCE [LARGE SCALE GENOMIC DNA]</scope>
    <source>
        <strain evidence="17">JCM 32226</strain>
    </source>
</reference>